<dbReference type="Gene3D" id="3.40.50.300">
    <property type="entry name" value="P-loop containing nucleotide triphosphate hydrolases"/>
    <property type="match status" value="1"/>
</dbReference>
<evidence type="ECO:0000313" key="6">
    <source>
        <dbReference type="Proteomes" id="UP000034772"/>
    </source>
</evidence>
<evidence type="ECO:0000313" key="5">
    <source>
        <dbReference type="EMBL" id="KKU86955.1"/>
    </source>
</evidence>
<name>A0A0G1WXL1_9BACT</name>
<comment type="caution">
    <text evidence="5">The sequence shown here is derived from an EMBL/GenBank/DDBJ whole genome shotgun (WGS) entry which is preliminary data.</text>
</comment>
<evidence type="ECO:0000256" key="2">
    <source>
        <dbReference type="ARBA" id="ARBA00022741"/>
    </source>
</evidence>
<dbReference type="AlphaFoldDB" id="A0A0G1WXL1"/>
<keyword evidence="3" id="KW-0067">ATP-binding</keyword>
<dbReference type="Pfam" id="PF00005">
    <property type="entry name" value="ABC_tran"/>
    <property type="match status" value="1"/>
</dbReference>
<evidence type="ECO:0000259" key="4">
    <source>
        <dbReference type="PROSITE" id="PS50893"/>
    </source>
</evidence>
<gene>
    <name evidence="5" type="ORF">UY17_C0034G0002</name>
</gene>
<dbReference type="InterPro" id="IPR010230">
    <property type="entry name" value="FeS-cluster_ATPase_SufC"/>
</dbReference>
<dbReference type="EMBL" id="LCOZ01000034">
    <property type="protein sequence ID" value="KKU86955.1"/>
    <property type="molecule type" value="Genomic_DNA"/>
</dbReference>
<reference evidence="5 6" key="1">
    <citation type="journal article" date="2015" name="Nature">
        <title>rRNA introns, odd ribosomes, and small enigmatic genomes across a large radiation of phyla.</title>
        <authorList>
            <person name="Brown C.T."/>
            <person name="Hug L.A."/>
            <person name="Thomas B.C."/>
            <person name="Sharon I."/>
            <person name="Castelle C.J."/>
            <person name="Singh A."/>
            <person name="Wilkins M.J."/>
            <person name="Williams K.H."/>
            <person name="Banfield J.F."/>
        </authorList>
    </citation>
    <scope>NUCLEOTIDE SEQUENCE [LARGE SCALE GENOMIC DNA]</scope>
</reference>
<organism evidence="5 6">
    <name type="scientific">Candidatus Beckwithbacteria bacterium GW2011_GWC2_47_9</name>
    <dbReference type="NCBI Taxonomy" id="1618373"/>
    <lineage>
        <taxon>Bacteria</taxon>
        <taxon>Candidatus Beckwithiibacteriota</taxon>
    </lineage>
</organism>
<dbReference type="SUPFAM" id="SSF52540">
    <property type="entry name" value="P-loop containing nucleoside triphosphate hydrolases"/>
    <property type="match status" value="1"/>
</dbReference>
<dbReference type="Proteomes" id="UP000034772">
    <property type="component" value="Unassembled WGS sequence"/>
</dbReference>
<dbReference type="CDD" id="cd03217">
    <property type="entry name" value="ABC_FeS_Assembly"/>
    <property type="match status" value="1"/>
</dbReference>
<dbReference type="PATRIC" id="fig|1618373.3.peg.333"/>
<dbReference type="InterPro" id="IPR003593">
    <property type="entry name" value="AAA+_ATPase"/>
</dbReference>
<comment type="similarity">
    <text evidence="1">Belongs to the ABC transporter superfamily. Ycf16 family.</text>
</comment>
<evidence type="ECO:0000256" key="3">
    <source>
        <dbReference type="ARBA" id="ARBA00022840"/>
    </source>
</evidence>
<dbReference type="NCBIfam" id="TIGR01978">
    <property type="entry name" value="sufC"/>
    <property type="match status" value="1"/>
</dbReference>
<sequence length="242" mass="26271">MLVISKLKVRVEAKQILNGVSLNLKPGELVAVMGPNGSGKSTLAYTLAGHPGYAISGGTINLNGKILNKMSPDKRAKAGLFLGFQYPVAVAGVDLQNLLRQAYMSISGKKIAPFEFKEMLSEKIKVLGLAESFINRSVNDGFSGGEKKKSEILQLAILKPKYAILDEIDSGLDIDAVKIVAQAINQVRIDNPKIGLLLITHYQRILDYLKVDRVVVMKAGRIVKEGSHRLVSRLEKSGYAGL</sequence>
<proteinExistence type="inferred from homology"/>
<dbReference type="SMART" id="SM00382">
    <property type="entry name" value="AAA"/>
    <property type="match status" value="1"/>
</dbReference>
<dbReference type="GO" id="GO:0005524">
    <property type="term" value="F:ATP binding"/>
    <property type="evidence" value="ECO:0007669"/>
    <property type="project" value="UniProtKB-KW"/>
</dbReference>
<dbReference type="InterPro" id="IPR027417">
    <property type="entry name" value="P-loop_NTPase"/>
</dbReference>
<dbReference type="GO" id="GO:0016887">
    <property type="term" value="F:ATP hydrolysis activity"/>
    <property type="evidence" value="ECO:0007669"/>
    <property type="project" value="InterPro"/>
</dbReference>
<dbReference type="InterPro" id="IPR003439">
    <property type="entry name" value="ABC_transporter-like_ATP-bd"/>
</dbReference>
<accession>A0A0G1WXL1</accession>
<dbReference type="PANTHER" id="PTHR43204:SF1">
    <property type="entry name" value="ABC TRANSPORTER I FAMILY MEMBER 6, CHLOROPLASTIC"/>
    <property type="match status" value="1"/>
</dbReference>
<evidence type="ECO:0000256" key="1">
    <source>
        <dbReference type="ARBA" id="ARBA00006216"/>
    </source>
</evidence>
<keyword evidence="2" id="KW-0547">Nucleotide-binding</keyword>
<dbReference type="PROSITE" id="PS50893">
    <property type="entry name" value="ABC_TRANSPORTER_2"/>
    <property type="match status" value="1"/>
</dbReference>
<protein>
    <submittedName>
        <fullName evidence="5">Iron-sulfur cluster assembly ATPase protein SufC</fullName>
    </submittedName>
</protein>
<feature type="domain" description="ABC transporter" evidence="4">
    <location>
        <begin position="2"/>
        <end position="242"/>
    </location>
</feature>
<dbReference type="PANTHER" id="PTHR43204">
    <property type="entry name" value="ABC TRANSPORTER I FAMILY MEMBER 6, CHLOROPLASTIC"/>
    <property type="match status" value="1"/>
</dbReference>